<organism evidence="2">
    <name type="scientific">Candidatus Thiocaldithrix dubininis</name>
    <dbReference type="NCBI Taxonomy" id="3080823"/>
    <lineage>
        <taxon>Bacteria</taxon>
        <taxon>Pseudomonadati</taxon>
        <taxon>Pseudomonadota</taxon>
        <taxon>Gammaproteobacteria</taxon>
        <taxon>Thiotrichales</taxon>
        <taxon>Thiotrichaceae</taxon>
        <taxon>Candidatus Thiocaldithrix</taxon>
    </lineage>
</organism>
<dbReference type="Proteomes" id="UP001300672">
    <property type="component" value="Chromosome"/>
</dbReference>
<name>A0AA95KJ54_9GAMM</name>
<protein>
    <submittedName>
        <fullName evidence="2">PilX N-terminal domain-containing pilus assembly protein</fullName>
    </submittedName>
</protein>
<dbReference type="Pfam" id="PF14341">
    <property type="entry name" value="PilX_N"/>
    <property type="match status" value="1"/>
</dbReference>
<dbReference type="EMBL" id="CP124755">
    <property type="protein sequence ID" value="WGZ89942.1"/>
    <property type="molecule type" value="Genomic_DNA"/>
</dbReference>
<dbReference type="KEGG" id="tdu:QJT80_10560"/>
<evidence type="ECO:0000313" key="2">
    <source>
        <dbReference type="EMBL" id="WGZ89942.1"/>
    </source>
</evidence>
<accession>A0AA95KJ54</accession>
<feature type="domain" description="Type 4 fimbrial biogenesis protein PilX N-terminal" evidence="1">
    <location>
        <begin position="12"/>
        <end position="60"/>
    </location>
</feature>
<gene>
    <name evidence="2" type="ORF">QJT80_10560</name>
</gene>
<reference evidence="2" key="1">
    <citation type="journal article" date="2023" name="Int. J. Mol. Sci.">
        <title>Metagenomics Revealed a New Genus 'Candidatus Thiocaldithrix dubininis' gen. nov., sp. nov. and a New Species 'Candidatus Thiothrix putei' sp. nov. in the Family Thiotrichaceae, Some Members of Which Have Traits of Both Na+- and H+-Motive Energetics.</title>
        <authorList>
            <person name="Ravin N.V."/>
            <person name="Muntyan M.S."/>
            <person name="Smolyakov D.D."/>
            <person name="Rudenko T.S."/>
            <person name="Beletsky A.V."/>
            <person name="Mardanov A.V."/>
            <person name="Grabovich M.Y."/>
        </authorList>
    </citation>
    <scope>NUCLEOTIDE SEQUENCE</scope>
    <source>
        <strain evidence="2">GKL-01</strain>
    </source>
</reference>
<reference evidence="2" key="2">
    <citation type="submission" date="2023-04" db="EMBL/GenBank/DDBJ databases">
        <authorList>
            <person name="Beletskiy A.V."/>
            <person name="Mardanov A.V."/>
            <person name="Ravin N.V."/>
        </authorList>
    </citation>
    <scope>NUCLEOTIDE SEQUENCE</scope>
    <source>
        <strain evidence="2">GKL-01</strain>
    </source>
</reference>
<evidence type="ECO:0000259" key="1">
    <source>
        <dbReference type="Pfam" id="PF14341"/>
    </source>
</evidence>
<proteinExistence type="predicted"/>
<sequence>MNIINRQHKQNGATLLFALVLLLLMTVLGLSSIRGVSLQERMASNLNERDLAFQAAEAALLAAEKEILLNPEPFGMVDCTSTSILNCATIPSNTFTASNVDWMNVPDDYAINKSKELGTAQFHIQLIGRGSTGIAFGQLNSANNIQYGVNPGVFAVQHYRITARSRYPGEITDRALVVLQTTLRRAI</sequence>
<dbReference type="InterPro" id="IPR025746">
    <property type="entry name" value="PilX_N_dom"/>
</dbReference>
<dbReference type="AlphaFoldDB" id="A0AA95KJ54"/>